<dbReference type="GO" id="GO:0016787">
    <property type="term" value="F:hydrolase activity"/>
    <property type="evidence" value="ECO:0007669"/>
    <property type="project" value="UniProtKB-KW"/>
</dbReference>
<dbReference type="InterPro" id="IPR022742">
    <property type="entry name" value="Hydrolase_4"/>
</dbReference>
<dbReference type="AlphaFoldDB" id="A0A1J5S516"/>
<keyword evidence="1" id="KW-1133">Transmembrane helix</keyword>
<evidence type="ECO:0000259" key="2">
    <source>
        <dbReference type="Pfam" id="PF12146"/>
    </source>
</evidence>
<keyword evidence="1" id="KW-0472">Membrane</keyword>
<accession>A0A1J5S516</accession>
<organism evidence="3">
    <name type="scientific">mine drainage metagenome</name>
    <dbReference type="NCBI Taxonomy" id="410659"/>
    <lineage>
        <taxon>unclassified sequences</taxon>
        <taxon>metagenomes</taxon>
        <taxon>ecological metagenomes</taxon>
    </lineage>
</organism>
<keyword evidence="3" id="KW-0378">Hydrolase</keyword>
<dbReference type="Gene3D" id="3.40.50.1820">
    <property type="entry name" value="alpha/beta hydrolase"/>
    <property type="match status" value="1"/>
</dbReference>
<feature type="domain" description="Serine aminopeptidase S33" evidence="2">
    <location>
        <begin position="67"/>
        <end position="173"/>
    </location>
</feature>
<keyword evidence="1" id="KW-0812">Transmembrane</keyword>
<dbReference type="PANTHER" id="PTHR12277">
    <property type="entry name" value="ALPHA/BETA HYDROLASE DOMAIN-CONTAINING PROTEIN"/>
    <property type="match status" value="1"/>
</dbReference>
<evidence type="ECO:0000313" key="3">
    <source>
        <dbReference type="EMBL" id="OIR03383.1"/>
    </source>
</evidence>
<gene>
    <name evidence="3" type="primary">rutD_4</name>
    <name evidence="3" type="ORF">GALL_144540</name>
</gene>
<feature type="transmembrane region" description="Helical" evidence="1">
    <location>
        <begin position="6"/>
        <end position="22"/>
    </location>
</feature>
<proteinExistence type="predicted"/>
<dbReference type="PANTHER" id="PTHR12277:SF81">
    <property type="entry name" value="PROTEIN ABHD13"/>
    <property type="match status" value="1"/>
</dbReference>
<dbReference type="EMBL" id="MLJW01000066">
    <property type="protein sequence ID" value="OIR03383.1"/>
    <property type="molecule type" value="Genomic_DNA"/>
</dbReference>
<protein>
    <submittedName>
        <fullName evidence="3">Putative aminoacrylate hydrolase RutD</fullName>
    </submittedName>
</protein>
<comment type="caution">
    <text evidence="3">The sequence shown here is derived from an EMBL/GenBank/DDBJ whole genome shotgun (WGS) entry which is preliminary data.</text>
</comment>
<dbReference type="InterPro" id="IPR029058">
    <property type="entry name" value="AB_hydrolase_fold"/>
</dbReference>
<dbReference type="SUPFAM" id="SSF53474">
    <property type="entry name" value="alpha/beta-Hydrolases"/>
    <property type="match status" value="1"/>
</dbReference>
<dbReference type="Pfam" id="PF12146">
    <property type="entry name" value="Hydrolase_4"/>
    <property type="match status" value="1"/>
</dbReference>
<reference evidence="3" key="1">
    <citation type="submission" date="2016-10" db="EMBL/GenBank/DDBJ databases">
        <title>Sequence of Gallionella enrichment culture.</title>
        <authorList>
            <person name="Poehlein A."/>
            <person name="Muehling M."/>
            <person name="Daniel R."/>
        </authorList>
    </citation>
    <scope>NUCLEOTIDE SEQUENCE</scope>
</reference>
<name>A0A1J5S516_9ZZZZ</name>
<evidence type="ECO:0000256" key="1">
    <source>
        <dbReference type="SAM" id="Phobius"/>
    </source>
</evidence>
<sequence>MNETLLYIVLGYVAIIALGYFIQEKLIFKPEKLSQDFEYKYDAPFEELFFDIEPGVRINGLHFYCKQPHGLILYFHGNSRSIKGWAKYARDFFRYQYDVILVDYRGFGKSTGKRNEKDMLNDMQVIYEKLLEKYPEQHILVYGRSMGSGFAAKIAADNNPRYLILDSPYYSFIHVAKRFTPFLPHRLTLRFKMRTDKWIKDVKCHTYILHGTKDYLIPLKQSEKLQRLNPHKITLIRIHGGGHNNLPSYHEYHNFIRDILKS</sequence>